<evidence type="ECO:0000259" key="4">
    <source>
        <dbReference type="Pfam" id="PF00535"/>
    </source>
</evidence>
<keyword evidence="2 6" id="KW-0328">Glycosyltransferase</keyword>
<dbReference type="Gene3D" id="3.90.550.10">
    <property type="entry name" value="Spore Coat Polysaccharide Biosynthesis Protein SpsA, Chain A"/>
    <property type="match status" value="1"/>
</dbReference>
<dbReference type="AlphaFoldDB" id="A0AAW7JRK9"/>
<dbReference type="RefSeq" id="WP_021993944.1">
    <property type="nucleotide sequence ID" value="NZ_JAUEIE010000002.1"/>
</dbReference>
<comment type="caution">
    <text evidence="6">The sequence shown here is derived from an EMBL/GenBank/DDBJ whole genome shotgun (WGS) entry which is preliminary data.</text>
</comment>
<evidence type="ECO:0000313" key="6">
    <source>
        <dbReference type="EMBL" id="MDN0024530.1"/>
    </source>
</evidence>
<dbReference type="PANTHER" id="PTHR43685:SF5">
    <property type="entry name" value="GLYCOSYLTRANSFERASE EPSE-RELATED"/>
    <property type="match status" value="1"/>
</dbReference>
<dbReference type="GO" id="GO:0016757">
    <property type="term" value="F:glycosyltransferase activity"/>
    <property type="evidence" value="ECO:0007669"/>
    <property type="project" value="UniProtKB-KW"/>
</dbReference>
<dbReference type="Pfam" id="PF00535">
    <property type="entry name" value="Glycos_transf_2"/>
    <property type="match status" value="1"/>
</dbReference>
<comment type="similarity">
    <text evidence="1">Belongs to the glycosyltransferase 2 family.</text>
</comment>
<evidence type="ECO:0000256" key="3">
    <source>
        <dbReference type="ARBA" id="ARBA00022679"/>
    </source>
</evidence>
<organism evidence="6 8">
    <name type="scientific">Leyella lascolaii</name>
    <dbReference type="NCBI Taxonomy" id="1776379"/>
    <lineage>
        <taxon>Bacteria</taxon>
        <taxon>Pseudomonadati</taxon>
        <taxon>Bacteroidota</taxon>
        <taxon>Bacteroidia</taxon>
        <taxon>Bacteroidales</taxon>
        <taxon>Prevotellaceae</taxon>
        <taxon>Leyella</taxon>
    </lineage>
</organism>
<reference evidence="6" key="2">
    <citation type="submission" date="2023-08" db="EMBL/GenBank/DDBJ databases">
        <title>Identification and characterization of horizontal gene transfer across gut microbiota members of farm animals based on homology search.</title>
        <authorList>
            <person name="Schwarzerova J."/>
            <person name="Nykrynova M."/>
            <person name="Jureckova K."/>
            <person name="Cejkova D."/>
            <person name="Rychlik I."/>
        </authorList>
    </citation>
    <scope>NUCLEOTIDE SEQUENCE</scope>
    <source>
        <strain evidence="6">ET15</strain>
        <strain evidence="5">ET37</strain>
    </source>
</reference>
<sequence>MTISVIMSVYRNERPEYLDESIRSIWTDQTVKPAEIILIKDGPLTDALERTISTWKERIGDRLITHSNGTNLGLTKSLNIALRLASSDLIARMDSDDLSDPRRFERQTAFLEANPDVAIVGGAMQEFNSSNPKLNVRHYPRNNDEVMRTIYKASPLAHPTVMMRSAIFRNGLKYDERYRTSQDIALWFDAICAGYKIGNIDDITLYFRRDDEMFRRRSRAKAWNEFRIYMNGVRRVYGLLTPKYVFPISRLVFRLMPLRVVKFIYGSRIRHYVVDKNTKGAQ</sequence>
<evidence type="ECO:0000313" key="8">
    <source>
        <dbReference type="Proteomes" id="UP001168478"/>
    </source>
</evidence>
<keyword evidence="7" id="KW-1185">Reference proteome</keyword>
<evidence type="ECO:0000313" key="7">
    <source>
        <dbReference type="Proteomes" id="UP001167831"/>
    </source>
</evidence>
<proteinExistence type="inferred from homology"/>
<dbReference type="EMBL" id="JAUEIE010000002">
    <property type="protein sequence ID" value="MDN0022077.1"/>
    <property type="molecule type" value="Genomic_DNA"/>
</dbReference>
<dbReference type="InterPro" id="IPR029044">
    <property type="entry name" value="Nucleotide-diphossugar_trans"/>
</dbReference>
<dbReference type="EC" id="2.4.-.-" evidence="6"/>
<accession>A0AAW7JRK9</accession>
<dbReference type="InterPro" id="IPR050834">
    <property type="entry name" value="Glycosyltransf_2"/>
</dbReference>
<name>A0AAW7JRK9_9BACT</name>
<dbReference type="PANTHER" id="PTHR43685">
    <property type="entry name" value="GLYCOSYLTRANSFERASE"/>
    <property type="match status" value="1"/>
</dbReference>
<keyword evidence="3 6" id="KW-0808">Transferase</keyword>
<dbReference type="EMBL" id="JAUEIF010000002">
    <property type="protein sequence ID" value="MDN0024530.1"/>
    <property type="molecule type" value="Genomic_DNA"/>
</dbReference>
<dbReference type="SUPFAM" id="SSF53448">
    <property type="entry name" value="Nucleotide-diphospho-sugar transferases"/>
    <property type="match status" value="1"/>
</dbReference>
<evidence type="ECO:0000256" key="2">
    <source>
        <dbReference type="ARBA" id="ARBA00022676"/>
    </source>
</evidence>
<reference evidence="6" key="1">
    <citation type="submission" date="2023-06" db="EMBL/GenBank/DDBJ databases">
        <authorList>
            <person name="Zeman M."/>
            <person name="Kubasova T."/>
            <person name="Jahodarova E."/>
            <person name="Nykrynova M."/>
            <person name="Rychlik I."/>
        </authorList>
    </citation>
    <scope>NUCLEOTIDE SEQUENCE</scope>
    <source>
        <strain evidence="6">ET15</strain>
        <strain evidence="5">ET37</strain>
    </source>
</reference>
<dbReference type="Proteomes" id="UP001168478">
    <property type="component" value="Unassembled WGS sequence"/>
</dbReference>
<protein>
    <submittedName>
        <fullName evidence="6">Glycosyltransferase</fullName>
        <ecNumber evidence="6">2.4.-.-</ecNumber>
    </submittedName>
</protein>
<feature type="domain" description="Glycosyltransferase 2-like" evidence="4">
    <location>
        <begin position="4"/>
        <end position="164"/>
    </location>
</feature>
<evidence type="ECO:0000256" key="1">
    <source>
        <dbReference type="ARBA" id="ARBA00006739"/>
    </source>
</evidence>
<evidence type="ECO:0000313" key="5">
    <source>
        <dbReference type="EMBL" id="MDN0022077.1"/>
    </source>
</evidence>
<gene>
    <name evidence="5" type="ORF">QVN81_03435</name>
    <name evidence="6" type="ORF">QVN84_03165</name>
</gene>
<dbReference type="InterPro" id="IPR001173">
    <property type="entry name" value="Glyco_trans_2-like"/>
</dbReference>
<dbReference type="Proteomes" id="UP001167831">
    <property type="component" value="Unassembled WGS sequence"/>
</dbReference>